<name>A0A5B7DVQ0_PORTR</name>
<dbReference type="EMBL" id="VSRR010001393">
    <property type="protein sequence ID" value="MPC24944.1"/>
    <property type="molecule type" value="Genomic_DNA"/>
</dbReference>
<comment type="caution">
    <text evidence="2">The sequence shown here is derived from an EMBL/GenBank/DDBJ whole genome shotgun (WGS) entry which is preliminary data.</text>
</comment>
<organism evidence="2 3">
    <name type="scientific">Portunus trituberculatus</name>
    <name type="common">Swimming crab</name>
    <name type="synonym">Neptunus trituberculatus</name>
    <dbReference type="NCBI Taxonomy" id="210409"/>
    <lineage>
        <taxon>Eukaryota</taxon>
        <taxon>Metazoa</taxon>
        <taxon>Ecdysozoa</taxon>
        <taxon>Arthropoda</taxon>
        <taxon>Crustacea</taxon>
        <taxon>Multicrustacea</taxon>
        <taxon>Malacostraca</taxon>
        <taxon>Eumalacostraca</taxon>
        <taxon>Eucarida</taxon>
        <taxon>Decapoda</taxon>
        <taxon>Pleocyemata</taxon>
        <taxon>Brachyura</taxon>
        <taxon>Eubrachyura</taxon>
        <taxon>Portunoidea</taxon>
        <taxon>Portunidae</taxon>
        <taxon>Portuninae</taxon>
        <taxon>Portunus</taxon>
    </lineage>
</organism>
<evidence type="ECO:0000256" key="1">
    <source>
        <dbReference type="SAM" id="MobiDB-lite"/>
    </source>
</evidence>
<dbReference type="AlphaFoldDB" id="A0A5B7DVQ0"/>
<proteinExistence type="predicted"/>
<dbReference type="Proteomes" id="UP000324222">
    <property type="component" value="Unassembled WGS sequence"/>
</dbReference>
<feature type="region of interest" description="Disordered" evidence="1">
    <location>
        <begin position="1"/>
        <end position="51"/>
    </location>
</feature>
<sequence>MPPASLTLSPSHEPIPSHPIPQLIPALGQGSVGPPPTRASPPPLLASPKQYPATLGGHLSLASSYELAVASSIRGP</sequence>
<keyword evidence="3" id="KW-1185">Reference proteome</keyword>
<accession>A0A5B7DVQ0</accession>
<evidence type="ECO:0000313" key="3">
    <source>
        <dbReference type="Proteomes" id="UP000324222"/>
    </source>
</evidence>
<feature type="compositionally biased region" description="Pro residues" evidence="1">
    <location>
        <begin position="33"/>
        <end position="45"/>
    </location>
</feature>
<reference evidence="2 3" key="1">
    <citation type="submission" date="2019-05" db="EMBL/GenBank/DDBJ databases">
        <title>Another draft genome of Portunus trituberculatus and its Hox gene families provides insights of decapod evolution.</title>
        <authorList>
            <person name="Jeong J.-H."/>
            <person name="Song I."/>
            <person name="Kim S."/>
            <person name="Choi T."/>
            <person name="Kim D."/>
            <person name="Ryu S."/>
            <person name="Kim W."/>
        </authorList>
    </citation>
    <scope>NUCLEOTIDE SEQUENCE [LARGE SCALE GENOMIC DNA]</scope>
    <source>
        <tissue evidence="2">Muscle</tissue>
    </source>
</reference>
<gene>
    <name evidence="2" type="ORF">E2C01_018038</name>
</gene>
<protein>
    <submittedName>
        <fullName evidence="2">Uncharacterized protein</fullName>
    </submittedName>
</protein>
<evidence type="ECO:0000313" key="2">
    <source>
        <dbReference type="EMBL" id="MPC24944.1"/>
    </source>
</evidence>